<keyword evidence="4" id="KW-0378">Hydrolase</keyword>
<sequence length="341" mass="37738">MARRGRKSESLADALIDLPWQVSIVLALLCFVGLRWILPVMWSSSMYLKPIAMSLSGIAWLFSSVFLLIGIVALAIQKRAVAREASTVREPFLGDAPRPGSQSTAEAASDRPQERREPVDMEWPNARPSAPVGRGLLGEPLYSLSAPAESIATSRPMEWSLDLLRDIEWKRFEDLCQRFYAAKGIRSRATSLGADGGVDVRLYQGDGEDVTAVVQCKAWGARFVGVKPVRELLGVMTHEKIDKAFLMTSSQFSEDAKAFARSNRITLIDGQMLLVMIKRLPVESQDALLDFATAGDYNVPSCPSCGVKMKRVSGKAGRHDFWGCGTFPRCHQKLGMRRSDW</sequence>
<dbReference type="InterPro" id="IPR011856">
    <property type="entry name" value="tRNA_endonuc-like_dom_sf"/>
</dbReference>
<dbReference type="PANTHER" id="PTHR30015:SF7">
    <property type="entry name" value="TYPE IV METHYL-DIRECTED RESTRICTION ENZYME ECOKMRR"/>
    <property type="match status" value="1"/>
</dbReference>
<keyword evidence="2" id="KW-0812">Transmembrane</keyword>
<dbReference type="HOGENOM" id="CLU_050636_1_0_4"/>
<proteinExistence type="predicted"/>
<dbReference type="KEGG" id="app:CAP2UW1_4229"/>
<dbReference type="REBASE" id="21881">
    <property type="entry name" value="AphMrrP"/>
</dbReference>
<feature type="transmembrane region" description="Helical" evidence="2">
    <location>
        <begin position="20"/>
        <end position="38"/>
    </location>
</feature>
<dbReference type="eggNOG" id="COG1787">
    <property type="taxonomic scope" value="Bacteria"/>
</dbReference>
<protein>
    <submittedName>
        <fullName evidence="4">Restriction endonuclease</fullName>
    </submittedName>
</protein>
<dbReference type="Gene3D" id="3.40.1350.10">
    <property type="match status" value="1"/>
</dbReference>
<evidence type="ECO:0000256" key="2">
    <source>
        <dbReference type="SAM" id="Phobius"/>
    </source>
</evidence>
<feature type="compositionally biased region" description="Basic and acidic residues" evidence="1">
    <location>
        <begin position="108"/>
        <end position="119"/>
    </location>
</feature>
<dbReference type="GO" id="GO:0003677">
    <property type="term" value="F:DNA binding"/>
    <property type="evidence" value="ECO:0007669"/>
    <property type="project" value="InterPro"/>
</dbReference>
<dbReference type="Pfam" id="PF04471">
    <property type="entry name" value="Mrr_cat"/>
    <property type="match status" value="1"/>
</dbReference>
<dbReference type="STRING" id="522306.CAP2UW1_4229"/>
<accession>C7RPH3</accession>
<dbReference type="AlphaFoldDB" id="C7RPH3"/>
<evidence type="ECO:0000259" key="3">
    <source>
        <dbReference type="Pfam" id="PF04471"/>
    </source>
</evidence>
<reference evidence="4" key="2">
    <citation type="submission" date="2009-09" db="EMBL/GenBank/DDBJ databases">
        <title>Complete sequence of chromosome of Candidatus Accumulibacter phosphatis clade IIA str. UW-1.</title>
        <authorList>
            <consortium name="US DOE Joint Genome Institute"/>
            <person name="Martin H.G."/>
            <person name="Ivanova N."/>
            <person name="Kunin V."/>
            <person name="Warnecke F."/>
            <person name="Barry K."/>
            <person name="He S."/>
            <person name="Salamov A."/>
            <person name="Szeto E."/>
            <person name="Dalin E."/>
            <person name="Pangilinan J.L."/>
            <person name="Lapidus A."/>
            <person name="Lowry S."/>
            <person name="Kyrpides N.C."/>
            <person name="McMahon K.D."/>
            <person name="Hugenholtz P."/>
        </authorList>
    </citation>
    <scope>NUCLEOTIDE SEQUENCE [LARGE SCALE GENOMIC DNA]</scope>
    <source>
        <strain evidence="4">UW-1</strain>
    </source>
</reference>
<dbReference type="eggNOG" id="COG0551">
    <property type="taxonomic scope" value="Bacteria"/>
</dbReference>
<dbReference type="InterPro" id="IPR052906">
    <property type="entry name" value="Type_IV_Methyl-Rstrct_Enzyme"/>
</dbReference>
<feature type="transmembrane region" description="Helical" evidence="2">
    <location>
        <begin position="58"/>
        <end position="76"/>
    </location>
</feature>
<dbReference type="GO" id="GO:0015666">
    <property type="term" value="F:restriction endodeoxyribonuclease activity"/>
    <property type="evidence" value="ECO:0007669"/>
    <property type="project" value="TreeGrafter"/>
</dbReference>
<keyword evidence="2" id="KW-1133">Transmembrane helix</keyword>
<dbReference type="EMBL" id="CP001715">
    <property type="protein sequence ID" value="ACV37470.1"/>
    <property type="molecule type" value="Genomic_DNA"/>
</dbReference>
<dbReference type="PANTHER" id="PTHR30015">
    <property type="entry name" value="MRR RESTRICTION SYSTEM PROTEIN"/>
    <property type="match status" value="1"/>
</dbReference>
<dbReference type="InterPro" id="IPR011335">
    <property type="entry name" value="Restrct_endonuc-II-like"/>
</dbReference>
<reference evidence="4" key="1">
    <citation type="submission" date="2009-08" db="EMBL/GenBank/DDBJ databases">
        <authorList>
            <consortium name="US DOE Joint Genome Institute"/>
            <person name="Lucas S."/>
            <person name="Copeland A."/>
            <person name="Lapidus A."/>
            <person name="Glavina del Rio T."/>
            <person name="Dalin E."/>
            <person name="Tice H."/>
            <person name="Bruce D."/>
            <person name="Barry K."/>
            <person name="Pitluck S."/>
            <person name="Lowry S."/>
            <person name="Larimer F."/>
            <person name="Land M."/>
            <person name="Hauser L."/>
            <person name="Kyrpides N."/>
            <person name="Ivanova N."/>
            <person name="McMahon K.D."/>
            <person name="Hugenholtz P."/>
        </authorList>
    </citation>
    <scope>NUCLEOTIDE SEQUENCE</scope>
    <source>
        <strain evidence="4">UW-1</strain>
    </source>
</reference>
<dbReference type="SUPFAM" id="SSF52980">
    <property type="entry name" value="Restriction endonuclease-like"/>
    <property type="match status" value="1"/>
</dbReference>
<feature type="domain" description="Restriction endonuclease type IV Mrr" evidence="3">
    <location>
        <begin position="164"/>
        <end position="276"/>
    </location>
</feature>
<name>C7RPH3_ACCRE</name>
<evidence type="ECO:0000313" key="4">
    <source>
        <dbReference type="EMBL" id="ACV37470.1"/>
    </source>
</evidence>
<dbReference type="GO" id="GO:0009307">
    <property type="term" value="P:DNA restriction-modification system"/>
    <property type="evidence" value="ECO:0007669"/>
    <property type="project" value="InterPro"/>
</dbReference>
<keyword evidence="4" id="KW-0540">Nuclease</keyword>
<evidence type="ECO:0000256" key="1">
    <source>
        <dbReference type="SAM" id="MobiDB-lite"/>
    </source>
</evidence>
<feature type="region of interest" description="Disordered" evidence="1">
    <location>
        <begin position="92"/>
        <end position="125"/>
    </location>
</feature>
<keyword evidence="2" id="KW-0472">Membrane</keyword>
<organism evidence="4">
    <name type="scientific">Accumulibacter regalis</name>
    <dbReference type="NCBI Taxonomy" id="522306"/>
    <lineage>
        <taxon>Bacteria</taxon>
        <taxon>Pseudomonadati</taxon>
        <taxon>Pseudomonadota</taxon>
        <taxon>Betaproteobacteria</taxon>
        <taxon>Candidatus Accumulibacter</taxon>
    </lineage>
</organism>
<dbReference type="InterPro" id="IPR007560">
    <property type="entry name" value="Restrct_endonuc_IV_Mrr"/>
</dbReference>
<keyword evidence="4" id="KW-0255">Endonuclease</keyword>
<gene>
    <name evidence="4" type="ordered locus">CAP2UW1_4229</name>
</gene>